<proteinExistence type="predicted"/>
<dbReference type="Pfam" id="PF16655">
    <property type="entry name" value="PhoD_N"/>
    <property type="match status" value="1"/>
</dbReference>
<dbReference type="SUPFAM" id="SSF56300">
    <property type="entry name" value="Metallo-dependent phosphatases"/>
    <property type="match status" value="1"/>
</dbReference>
<dbReference type="Gene3D" id="2.60.40.380">
    <property type="entry name" value="Purple acid phosphatase-like, N-terminal"/>
    <property type="match status" value="1"/>
</dbReference>
<dbReference type="InterPro" id="IPR052900">
    <property type="entry name" value="Phospholipid_Metab_Enz"/>
</dbReference>
<dbReference type="PANTHER" id="PTHR43606:SF1">
    <property type="entry name" value="PHOD-LIKE PHOSPHATASE METALLOPHOSPHATASE DOMAIN-CONTAINING PROTEIN"/>
    <property type="match status" value="1"/>
</dbReference>
<sequence length="524" mass="57978">MATLRASRAWTRRQFLVRSTSSLAVASLGTLATPHLSRAADRPQIAGGIQSGDVSGDSAVIWARADRPARMQVECSTVESFKTIIASASRDALLDADFTAKLLLDDLSPGQDIFYRVRFDDIATGIAGESRVGHFRTAPAAGRSISFVWSGDVAGQGWGIDISRGGYRSYRTMLDNHPDFFIHSGDHIYADCTVPSEQKLPNGEIWRNLVTEEKSEVAHTLAQFRGNYKYNHFDENFRAFHAEVPMFAQWDDHEVTNDWSPAGSHDEAGHEDDGTPRLVARARRAFFDFMPIRDIGAQQGRVYRKIAYGPLLDVFMTDMRSYRDDSWNKGGDHRGWILGAEQLAWLKRELAASRATWKVIAADLPIGLVSLDAVALGDGPPDRREHEIADLLASIKRAGVRNIVWLTADMHYTAAHYYDPGKAQFQDFEPFWEFVSGPLHAGTWGPGELDNTFGPVAMYQNGCSAAQGENLAPCFGLQFFGRVDIDGASGVMTVTLKDVDNSDLWSVDIVPQQQIRPAVVAQHS</sequence>
<protein>
    <submittedName>
        <fullName evidence="3">Alkaline phosphatase D</fullName>
    </submittedName>
</protein>
<feature type="domain" description="Phospholipase D N-terminal" evidence="2">
    <location>
        <begin position="48"/>
        <end position="137"/>
    </location>
</feature>
<feature type="domain" description="PhoD-like phosphatase metallophosphatase" evidence="1">
    <location>
        <begin position="148"/>
        <end position="495"/>
    </location>
</feature>
<evidence type="ECO:0000313" key="4">
    <source>
        <dbReference type="Proteomes" id="UP000199184"/>
    </source>
</evidence>
<dbReference type="InterPro" id="IPR032093">
    <property type="entry name" value="PhoD_N"/>
</dbReference>
<accession>A0A1C3XM59</accession>
<dbReference type="PROSITE" id="PS51318">
    <property type="entry name" value="TAT"/>
    <property type="match status" value="1"/>
</dbReference>
<reference evidence="4" key="1">
    <citation type="submission" date="2016-08" db="EMBL/GenBank/DDBJ databases">
        <authorList>
            <person name="Varghese N."/>
            <person name="Submissions Spin"/>
        </authorList>
    </citation>
    <scope>NUCLEOTIDE SEQUENCE [LARGE SCALE GENOMIC DNA]</scope>
    <source>
        <strain evidence="4">ERR11</strain>
    </source>
</reference>
<dbReference type="Gene3D" id="3.60.21.70">
    <property type="entry name" value="PhoD-like phosphatase"/>
    <property type="match status" value="1"/>
</dbReference>
<evidence type="ECO:0000313" key="3">
    <source>
        <dbReference type="EMBL" id="SCB53074.1"/>
    </source>
</evidence>
<dbReference type="InterPro" id="IPR006311">
    <property type="entry name" value="TAT_signal"/>
</dbReference>
<organism evidence="3 4">
    <name type="scientific">Bradyrhizobium shewense</name>
    <dbReference type="NCBI Taxonomy" id="1761772"/>
    <lineage>
        <taxon>Bacteria</taxon>
        <taxon>Pseudomonadati</taxon>
        <taxon>Pseudomonadota</taxon>
        <taxon>Alphaproteobacteria</taxon>
        <taxon>Hyphomicrobiales</taxon>
        <taxon>Nitrobacteraceae</taxon>
        <taxon>Bradyrhizobium</taxon>
    </lineage>
</organism>
<dbReference type="InterPro" id="IPR038607">
    <property type="entry name" value="PhoD-like_sf"/>
</dbReference>
<keyword evidence="4" id="KW-1185">Reference proteome</keyword>
<dbReference type="Pfam" id="PF09423">
    <property type="entry name" value="PhoD"/>
    <property type="match status" value="1"/>
</dbReference>
<dbReference type="InterPro" id="IPR029052">
    <property type="entry name" value="Metallo-depent_PP-like"/>
</dbReference>
<evidence type="ECO:0000259" key="1">
    <source>
        <dbReference type="Pfam" id="PF09423"/>
    </source>
</evidence>
<name>A0A1C3XM59_9BRAD</name>
<dbReference type="InterPro" id="IPR018946">
    <property type="entry name" value="PhoD-like_MPP"/>
</dbReference>
<dbReference type="EMBL" id="FMAI01000018">
    <property type="protein sequence ID" value="SCB53074.1"/>
    <property type="molecule type" value="Genomic_DNA"/>
</dbReference>
<evidence type="ECO:0000259" key="2">
    <source>
        <dbReference type="Pfam" id="PF16655"/>
    </source>
</evidence>
<dbReference type="Proteomes" id="UP000199184">
    <property type="component" value="Unassembled WGS sequence"/>
</dbReference>
<dbReference type="RefSeq" id="WP_091964763.1">
    <property type="nucleotide sequence ID" value="NZ_FMAI01000018.1"/>
</dbReference>
<gene>
    <name evidence="3" type="ORF">GA0061098_1018126</name>
</gene>
<dbReference type="AlphaFoldDB" id="A0A1C3XM59"/>
<dbReference type="PANTHER" id="PTHR43606">
    <property type="entry name" value="PHOSPHATASE, PUTATIVE (AFU_ORTHOLOGUE AFUA_6G08710)-RELATED"/>
    <property type="match status" value="1"/>
</dbReference>